<keyword evidence="2" id="KW-1185">Reference proteome</keyword>
<dbReference type="RefSeq" id="WP_011997601.1">
    <property type="nucleotide sequence ID" value="NC_009767.1"/>
</dbReference>
<dbReference type="HOGENOM" id="CLU_2680991_0_0_0"/>
<gene>
    <name evidence="1" type="ordered locus">Rcas_0058</name>
</gene>
<sequence>MIMSGKKDAVLHHIQLIDIHGTRFYDIIFAHIDAPDQARRARIGVDDAYPDPQPGDAISVSYLMNVVTGIARR</sequence>
<evidence type="ECO:0000313" key="2">
    <source>
        <dbReference type="Proteomes" id="UP000000263"/>
    </source>
</evidence>
<dbReference type="AlphaFoldDB" id="A7NFH4"/>
<reference evidence="1 2" key="1">
    <citation type="submission" date="2007-08" db="EMBL/GenBank/DDBJ databases">
        <title>Complete sequence of Roseiflexus castenholzii DSM 13941.</title>
        <authorList>
            <consortium name="US DOE Joint Genome Institute"/>
            <person name="Copeland A."/>
            <person name="Lucas S."/>
            <person name="Lapidus A."/>
            <person name="Barry K."/>
            <person name="Glavina del Rio T."/>
            <person name="Dalin E."/>
            <person name="Tice H."/>
            <person name="Pitluck S."/>
            <person name="Thompson L.S."/>
            <person name="Brettin T."/>
            <person name="Bruce D."/>
            <person name="Detter J.C."/>
            <person name="Han C."/>
            <person name="Tapia R."/>
            <person name="Schmutz J."/>
            <person name="Larimer F."/>
            <person name="Land M."/>
            <person name="Hauser L."/>
            <person name="Kyrpides N."/>
            <person name="Mikhailova N."/>
            <person name="Bryant D.A."/>
            <person name="Hanada S."/>
            <person name="Tsukatani Y."/>
            <person name="Richardson P."/>
        </authorList>
    </citation>
    <scope>NUCLEOTIDE SEQUENCE [LARGE SCALE GENOMIC DNA]</scope>
    <source>
        <strain evidence="2">DSM 13941 / HLO8</strain>
    </source>
</reference>
<organism evidence="1 2">
    <name type="scientific">Roseiflexus castenholzii (strain DSM 13941 / HLO8)</name>
    <dbReference type="NCBI Taxonomy" id="383372"/>
    <lineage>
        <taxon>Bacteria</taxon>
        <taxon>Bacillati</taxon>
        <taxon>Chloroflexota</taxon>
        <taxon>Chloroflexia</taxon>
        <taxon>Chloroflexales</taxon>
        <taxon>Roseiflexineae</taxon>
        <taxon>Roseiflexaceae</taxon>
        <taxon>Roseiflexus</taxon>
    </lineage>
</organism>
<name>A7NFH4_ROSCS</name>
<dbReference type="eggNOG" id="ENOG5030SM6">
    <property type="taxonomic scope" value="Bacteria"/>
</dbReference>
<dbReference type="EMBL" id="CP000804">
    <property type="protein sequence ID" value="ABU56196.1"/>
    <property type="molecule type" value="Genomic_DNA"/>
</dbReference>
<protein>
    <submittedName>
        <fullName evidence="1">Uncharacterized protein</fullName>
    </submittedName>
</protein>
<dbReference type="OrthoDB" id="164228at2"/>
<evidence type="ECO:0000313" key="1">
    <source>
        <dbReference type="EMBL" id="ABU56196.1"/>
    </source>
</evidence>
<dbReference type="KEGG" id="rca:Rcas_0058"/>
<dbReference type="Proteomes" id="UP000000263">
    <property type="component" value="Chromosome"/>
</dbReference>
<accession>A7NFH4</accession>
<dbReference type="STRING" id="383372.Rcas_0058"/>
<proteinExistence type="predicted"/>